<name>A0A8H4VPP2_9AGAR</name>
<sequence length="153" mass="16983">MGFLSTGFERMTDPGKLTISITSALFMGAKDPNQKKESIPPKGKKVKRFLEKNDALTLAASIADDVEKKSASRSEKHKIQVEQPKADRKPISQSKTKLKEAKAALRARLLEAKKEKSKLRRNRFKDTTLSEEDPASQGSGSTQKPPRKKVSFA</sequence>
<comment type="caution">
    <text evidence="2">The sequence shown here is derived from an EMBL/GenBank/DDBJ whole genome shotgun (WGS) entry which is preliminary data.</text>
</comment>
<reference evidence="2 3" key="1">
    <citation type="submission" date="2019-12" db="EMBL/GenBank/DDBJ databases">
        <authorList>
            <person name="Floudas D."/>
            <person name="Bentzer J."/>
            <person name="Ahren D."/>
            <person name="Johansson T."/>
            <person name="Persson P."/>
            <person name="Tunlid A."/>
        </authorList>
    </citation>
    <scope>NUCLEOTIDE SEQUENCE [LARGE SCALE GENOMIC DNA]</scope>
    <source>
        <strain evidence="2 3">CBS 102.39</strain>
    </source>
</reference>
<protein>
    <submittedName>
        <fullName evidence="2">Uncharacterized protein</fullName>
    </submittedName>
</protein>
<evidence type="ECO:0000313" key="2">
    <source>
        <dbReference type="EMBL" id="KAF4615524.1"/>
    </source>
</evidence>
<feature type="compositionally biased region" description="Basic and acidic residues" evidence="1">
    <location>
        <begin position="97"/>
        <end position="114"/>
    </location>
</feature>
<evidence type="ECO:0000256" key="1">
    <source>
        <dbReference type="SAM" id="MobiDB-lite"/>
    </source>
</evidence>
<dbReference type="AlphaFoldDB" id="A0A8H4VPP2"/>
<evidence type="ECO:0000313" key="3">
    <source>
        <dbReference type="Proteomes" id="UP000521872"/>
    </source>
</evidence>
<proteinExistence type="predicted"/>
<keyword evidence="3" id="KW-1185">Reference proteome</keyword>
<feature type="region of interest" description="Disordered" evidence="1">
    <location>
        <begin position="64"/>
        <end position="153"/>
    </location>
</feature>
<feature type="compositionally biased region" description="Basic and acidic residues" evidence="1">
    <location>
        <begin position="65"/>
        <end position="90"/>
    </location>
</feature>
<organism evidence="2 3">
    <name type="scientific">Agrocybe pediades</name>
    <dbReference type="NCBI Taxonomy" id="84607"/>
    <lineage>
        <taxon>Eukaryota</taxon>
        <taxon>Fungi</taxon>
        <taxon>Dikarya</taxon>
        <taxon>Basidiomycota</taxon>
        <taxon>Agaricomycotina</taxon>
        <taxon>Agaricomycetes</taxon>
        <taxon>Agaricomycetidae</taxon>
        <taxon>Agaricales</taxon>
        <taxon>Agaricineae</taxon>
        <taxon>Strophariaceae</taxon>
        <taxon>Agrocybe</taxon>
    </lineage>
</organism>
<dbReference type="EMBL" id="JAACJL010000044">
    <property type="protein sequence ID" value="KAF4615524.1"/>
    <property type="molecule type" value="Genomic_DNA"/>
</dbReference>
<dbReference type="Proteomes" id="UP000521872">
    <property type="component" value="Unassembled WGS sequence"/>
</dbReference>
<gene>
    <name evidence="2" type="ORF">D9613_003502</name>
</gene>
<accession>A0A8H4VPP2</accession>